<gene>
    <name evidence="7" type="ORF">OLMES_1697</name>
</gene>
<comment type="similarity">
    <text evidence="1 4">Belongs to the D-isomer specific 2-hydroxyacid dehydrogenase family.</text>
</comment>
<evidence type="ECO:0000259" key="5">
    <source>
        <dbReference type="Pfam" id="PF00389"/>
    </source>
</evidence>
<dbReference type="Pfam" id="PF00389">
    <property type="entry name" value="2-Hacid_dh"/>
    <property type="match status" value="1"/>
</dbReference>
<dbReference type="EMBL" id="CP021425">
    <property type="protein sequence ID" value="ARU55772.1"/>
    <property type="molecule type" value="Genomic_DNA"/>
</dbReference>
<feature type="domain" description="D-isomer specific 2-hydroxyacid dehydrogenase catalytic" evidence="5">
    <location>
        <begin position="26"/>
        <end position="311"/>
    </location>
</feature>
<dbReference type="KEGG" id="ome:OLMES_1697"/>
<evidence type="ECO:0000259" key="6">
    <source>
        <dbReference type="Pfam" id="PF02826"/>
    </source>
</evidence>
<keyword evidence="8" id="KW-1185">Reference proteome</keyword>
<reference evidence="7 8" key="1">
    <citation type="submission" date="2017-05" db="EMBL/GenBank/DDBJ databases">
        <title>Genomic insights into alkan degradation activity of Oleiphilus messinensis.</title>
        <authorList>
            <person name="Kozyavkin S.A."/>
            <person name="Slesarev A.I."/>
            <person name="Golyshin P.N."/>
            <person name="Korzhenkov A."/>
            <person name="Golyshina O.N."/>
            <person name="Toshchakov S.V."/>
        </authorList>
    </citation>
    <scope>NUCLEOTIDE SEQUENCE [LARGE SCALE GENOMIC DNA]</scope>
    <source>
        <strain evidence="7 8">ME102</strain>
    </source>
</reference>
<dbReference type="PANTHER" id="PTHR43761:SF1">
    <property type="entry name" value="D-ISOMER SPECIFIC 2-HYDROXYACID DEHYDROGENASE CATALYTIC DOMAIN-CONTAINING PROTEIN-RELATED"/>
    <property type="match status" value="1"/>
</dbReference>
<name>A0A1Y0I5N2_9GAMM</name>
<dbReference type="SUPFAM" id="SSF51735">
    <property type="entry name" value="NAD(P)-binding Rossmann-fold domains"/>
    <property type="match status" value="1"/>
</dbReference>
<dbReference type="InterPro" id="IPR050418">
    <property type="entry name" value="D-iso_2-hydroxyacid_DH_PdxB"/>
</dbReference>
<dbReference type="InterPro" id="IPR029753">
    <property type="entry name" value="D-isomer_DH_CS"/>
</dbReference>
<dbReference type="InterPro" id="IPR036291">
    <property type="entry name" value="NAD(P)-bd_dom_sf"/>
</dbReference>
<dbReference type="FunFam" id="3.40.50.720:FF:000203">
    <property type="entry name" value="D-3-phosphoglycerate dehydrogenase (SerA)"/>
    <property type="match status" value="1"/>
</dbReference>
<evidence type="ECO:0000313" key="8">
    <source>
        <dbReference type="Proteomes" id="UP000196027"/>
    </source>
</evidence>
<dbReference type="Gene3D" id="3.40.50.720">
    <property type="entry name" value="NAD(P)-binding Rossmann-like Domain"/>
    <property type="match status" value="2"/>
</dbReference>
<keyword evidence="3" id="KW-0520">NAD</keyword>
<evidence type="ECO:0000256" key="2">
    <source>
        <dbReference type="ARBA" id="ARBA00023002"/>
    </source>
</evidence>
<evidence type="ECO:0000256" key="4">
    <source>
        <dbReference type="RuleBase" id="RU003719"/>
    </source>
</evidence>
<evidence type="ECO:0000256" key="3">
    <source>
        <dbReference type="ARBA" id="ARBA00023027"/>
    </source>
</evidence>
<dbReference type="PROSITE" id="PS00671">
    <property type="entry name" value="D_2_HYDROXYACID_DH_3"/>
    <property type="match status" value="1"/>
</dbReference>
<feature type="domain" description="D-isomer specific 2-hydroxyacid dehydrogenase NAD-binding" evidence="6">
    <location>
        <begin position="107"/>
        <end position="289"/>
    </location>
</feature>
<evidence type="ECO:0000313" key="7">
    <source>
        <dbReference type="EMBL" id="ARU55772.1"/>
    </source>
</evidence>
<dbReference type="GO" id="GO:0016616">
    <property type="term" value="F:oxidoreductase activity, acting on the CH-OH group of donors, NAD or NADP as acceptor"/>
    <property type="evidence" value="ECO:0007669"/>
    <property type="project" value="InterPro"/>
</dbReference>
<dbReference type="Pfam" id="PF02826">
    <property type="entry name" value="2-Hacid_dh_C"/>
    <property type="match status" value="1"/>
</dbReference>
<keyword evidence="2 4" id="KW-0560">Oxidoreductase</keyword>
<dbReference type="InterPro" id="IPR006139">
    <property type="entry name" value="D-isomer_2_OHA_DH_cat_dom"/>
</dbReference>
<dbReference type="Proteomes" id="UP000196027">
    <property type="component" value="Chromosome"/>
</dbReference>
<dbReference type="AlphaFoldDB" id="A0A1Y0I5N2"/>
<organism evidence="7 8">
    <name type="scientific">Oleiphilus messinensis</name>
    <dbReference type="NCBI Taxonomy" id="141451"/>
    <lineage>
        <taxon>Bacteria</taxon>
        <taxon>Pseudomonadati</taxon>
        <taxon>Pseudomonadota</taxon>
        <taxon>Gammaproteobacteria</taxon>
        <taxon>Oceanospirillales</taxon>
        <taxon>Oleiphilaceae</taxon>
        <taxon>Oleiphilus</taxon>
    </lineage>
</organism>
<accession>A0A1Y0I5N2</accession>
<dbReference type="OrthoDB" id="9805416at2"/>
<proteinExistence type="inferred from homology"/>
<dbReference type="CDD" id="cd12162">
    <property type="entry name" value="2-Hacid_dh_4"/>
    <property type="match status" value="1"/>
</dbReference>
<sequence length="312" mass="33557">MKGAFLDGNSLGLDIDQSRLEAVLDPLETYEHTAPEDVVSRLAGVDIAVVNKVQLNEAHFAQLPDLKMIAVTATGTNNIDMAAAEARGIRVYNVERYGRPTIVQHTFSLILALANRLLDYDSDVRSGHWNKSDMFCLMGHPIVELDGKKMGVVGYGDLGQGVARMAEAFGMDVMIAARPGQSTDSVDGLPRVPLDQMLPKVDVLSIHCLLSPETRNLIDAAALAKMKQSAFLINVARGGIVDELALADALRSGRLAGAGIDVLTEEPPVQGNVLLDQSIPNLIVTPHCAWASKEARQRLLEKTADNIAAFIG</sequence>
<dbReference type="GO" id="GO:0051287">
    <property type="term" value="F:NAD binding"/>
    <property type="evidence" value="ECO:0007669"/>
    <property type="project" value="InterPro"/>
</dbReference>
<dbReference type="PANTHER" id="PTHR43761">
    <property type="entry name" value="D-ISOMER SPECIFIC 2-HYDROXYACID DEHYDROGENASE FAMILY PROTEIN (AFU_ORTHOLOGUE AFUA_1G13630)"/>
    <property type="match status" value="1"/>
</dbReference>
<dbReference type="SUPFAM" id="SSF52283">
    <property type="entry name" value="Formate/glycerate dehydrogenase catalytic domain-like"/>
    <property type="match status" value="1"/>
</dbReference>
<evidence type="ECO:0000256" key="1">
    <source>
        <dbReference type="ARBA" id="ARBA00005854"/>
    </source>
</evidence>
<dbReference type="RefSeq" id="WP_087460840.1">
    <property type="nucleotide sequence ID" value="NZ_CP021425.1"/>
</dbReference>
<dbReference type="InterPro" id="IPR006140">
    <property type="entry name" value="D-isomer_DH_NAD-bd"/>
</dbReference>
<protein>
    <submittedName>
        <fullName evidence="7">Lactate dehydrogenase and related dehydrogenase</fullName>
    </submittedName>
</protein>